<feature type="transmembrane region" description="Helical" evidence="11">
    <location>
        <begin position="304"/>
        <end position="325"/>
    </location>
</feature>
<proteinExistence type="inferred from homology"/>
<evidence type="ECO:0000256" key="7">
    <source>
        <dbReference type="ARBA" id="ARBA00022833"/>
    </source>
</evidence>
<comment type="similarity">
    <text evidence="3">Belongs to the peptidase M50B family.</text>
</comment>
<evidence type="ECO:0000256" key="3">
    <source>
        <dbReference type="ARBA" id="ARBA00007931"/>
    </source>
</evidence>
<evidence type="ECO:0000313" key="14">
    <source>
        <dbReference type="EMBL" id="EHN59550.1"/>
    </source>
</evidence>
<dbReference type="HOGENOM" id="CLU_025778_1_0_9"/>
<evidence type="ECO:0000256" key="10">
    <source>
        <dbReference type="ARBA" id="ARBA00023136"/>
    </source>
</evidence>
<dbReference type="InterPro" id="IPR004387">
    <property type="entry name" value="Pept_M50_Zn"/>
</dbReference>
<dbReference type="EMBL" id="AFVZ01000001">
    <property type="protein sequence ID" value="EHN59550.1"/>
    <property type="molecule type" value="Genomic_DNA"/>
</dbReference>
<keyword evidence="15" id="KW-1185">Reference proteome</keyword>
<dbReference type="SUPFAM" id="SSF50156">
    <property type="entry name" value="PDZ domain-like"/>
    <property type="match status" value="1"/>
</dbReference>
<dbReference type="Pfam" id="PF17820">
    <property type="entry name" value="PDZ_6"/>
    <property type="match status" value="1"/>
</dbReference>
<dbReference type="eggNOG" id="COG0750">
    <property type="taxonomic scope" value="Bacteria"/>
</dbReference>
<evidence type="ECO:0000313" key="15">
    <source>
        <dbReference type="Proteomes" id="UP000004959"/>
    </source>
</evidence>
<evidence type="ECO:0000256" key="8">
    <source>
        <dbReference type="ARBA" id="ARBA00022989"/>
    </source>
</evidence>
<comment type="cofactor">
    <cofactor evidence="1">
        <name>Zn(2+)</name>
        <dbReference type="ChEBI" id="CHEBI:29105"/>
    </cofactor>
</comment>
<feature type="domain" description="PDZ" evidence="13">
    <location>
        <begin position="215"/>
        <end position="264"/>
    </location>
</feature>
<feature type="transmembrane region" description="Helical" evidence="11">
    <location>
        <begin position="345"/>
        <end position="370"/>
    </location>
</feature>
<dbReference type="PATRIC" id="fig|1045004.4.peg.1442"/>
<dbReference type="AlphaFoldDB" id="G9WH61"/>
<evidence type="ECO:0000256" key="5">
    <source>
        <dbReference type="ARBA" id="ARBA00022692"/>
    </source>
</evidence>
<evidence type="ECO:0000256" key="11">
    <source>
        <dbReference type="SAM" id="Phobius"/>
    </source>
</evidence>
<keyword evidence="8 11" id="KW-1133">Transmembrane helix</keyword>
<dbReference type="PANTHER" id="PTHR42837">
    <property type="entry name" value="REGULATOR OF SIGMA-E PROTEASE RSEP"/>
    <property type="match status" value="1"/>
</dbReference>
<keyword evidence="9 14" id="KW-0482">Metalloprotease</keyword>
<dbReference type="GO" id="GO:0016020">
    <property type="term" value="C:membrane"/>
    <property type="evidence" value="ECO:0007669"/>
    <property type="project" value="UniProtKB-SubCell"/>
</dbReference>
<feature type="domain" description="Peptidase M50" evidence="12">
    <location>
        <begin position="8"/>
        <end position="412"/>
    </location>
</feature>
<evidence type="ECO:0000256" key="2">
    <source>
        <dbReference type="ARBA" id="ARBA00004141"/>
    </source>
</evidence>
<comment type="subcellular location">
    <subcellularLocation>
        <location evidence="2">Membrane</location>
        <topology evidence="2">Multi-pass membrane protein</topology>
    </subcellularLocation>
</comment>
<dbReference type="Pfam" id="PF02163">
    <property type="entry name" value="Peptidase_M50"/>
    <property type="match status" value="1"/>
</dbReference>
<dbReference type="RefSeq" id="WP_007746528.1">
    <property type="nucleotide sequence ID" value="NZ_CM001398.1"/>
</dbReference>
<keyword evidence="6" id="KW-0378">Hydrolase</keyword>
<organism evidence="14 15">
    <name type="scientific">Oenococcus kitaharae DSM 17330</name>
    <dbReference type="NCBI Taxonomy" id="1045004"/>
    <lineage>
        <taxon>Bacteria</taxon>
        <taxon>Bacillati</taxon>
        <taxon>Bacillota</taxon>
        <taxon>Bacilli</taxon>
        <taxon>Lactobacillales</taxon>
        <taxon>Lactobacillaceae</taxon>
        <taxon>Oenococcus</taxon>
    </lineage>
</organism>
<evidence type="ECO:0000256" key="6">
    <source>
        <dbReference type="ARBA" id="ARBA00022801"/>
    </source>
</evidence>
<accession>G9WH61</accession>
<dbReference type="GO" id="GO:0006508">
    <property type="term" value="P:proteolysis"/>
    <property type="evidence" value="ECO:0007669"/>
    <property type="project" value="UniProtKB-KW"/>
</dbReference>
<evidence type="ECO:0000256" key="1">
    <source>
        <dbReference type="ARBA" id="ARBA00001947"/>
    </source>
</evidence>
<comment type="caution">
    <text evidence="14">The sequence shown here is derived from an EMBL/GenBank/DDBJ whole genome shotgun (WGS) entry which is preliminary data.</text>
</comment>
<dbReference type="CDD" id="cd06163">
    <property type="entry name" value="S2P-M50_PDZ_RseP-like"/>
    <property type="match status" value="1"/>
</dbReference>
<evidence type="ECO:0000259" key="13">
    <source>
        <dbReference type="Pfam" id="PF17820"/>
    </source>
</evidence>
<keyword evidence="5 11" id="KW-0812">Transmembrane</keyword>
<reference evidence="14 15" key="1">
    <citation type="journal article" date="2012" name="PLoS ONE">
        <title>Functional divergence in the genus oenococcus as predicted by genome sequencing of the newly-described species, Oenococcus kitaharae.</title>
        <authorList>
            <person name="Borneman A.R."/>
            <person name="McCarthy J.M."/>
            <person name="Chambers P.J."/>
            <person name="Bartowsky E.J."/>
        </authorList>
    </citation>
    <scope>NUCLEOTIDE SEQUENCE [LARGE SCALE GENOMIC DNA]</scope>
    <source>
        <strain evidence="15">DSM17330</strain>
    </source>
</reference>
<sequence>MNLTAIVAFILVFGLIVTVHEFGHFFAAKKFGVVVYEFSIGMGPKIFGKNWHGTNYVIRILPVGGYVLMAGGDQQNEYLEDLRPGKLVKLKFADEKKQVVNQIDISDSPADSDTQLMRIKELDTNQTFIISGTINEDQNVDVSYRLAENTQIKISEDRQFELAPKNRQLPNIAIWKQAIVNFAGPLMNFLLAFVLFIGLSAALPRVPLSNSQIDPMPGYPAARQGLKKGDVITRINTRSVHSWNQLTQAVTSVGDRPIKVTFKRGSQQRTISIQPRKAVESGQTRYLIGVEQDTGTGLNQRVNYAFSSFYQGATMIGSAFLHLITHPSLDQLGGPVAIAQTTSSAAAAGFLSVVSLTAFLSLNIGIFNLIPIPVLDGGKLLLNLIQAIRRKPLSEKTNQVVMISGVVFIILLMIAVTINDLLR</sequence>
<gene>
    <name evidence="14" type="ORF">OKIT_1467</name>
</gene>
<dbReference type="GO" id="GO:0004222">
    <property type="term" value="F:metalloendopeptidase activity"/>
    <property type="evidence" value="ECO:0007669"/>
    <property type="project" value="InterPro"/>
</dbReference>
<dbReference type="Proteomes" id="UP000004959">
    <property type="component" value="Chromosome"/>
</dbReference>
<name>G9WH61_9LACO</name>
<evidence type="ECO:0000256" key="9">
    <source>
        <dbReference type="ARBA" id="ARBA00023049"/>
    </source>
</evidence>
<feature type="transmembrane region" description="Helical" evidence="11">
    <location>
        <begin position="400"/>
        <end position="418"/>
    </location>
</feature>
<keyword evidence="4 14" id="KW-0645">Protease</keyword>
<dbReference type="InterPro" id="IPR041489">
    <property type="entry name" value="PDZ_6"/>
</dbReference>
<keyword evidence="7" id="KW-0862">Zinc</keyword>
<evidence type="ECO:0000256" key="4">
    <source>
        <dbReference type="ARBA" id="ARBA00022670"/>
    </source>
</evidence>
<dbReference type="CDD" id="cd23081">
    <property type="entry name" value="cpPDZ_EcRseP-like"/>
    <property type="match status" value="1"/>
</dbReference>
<dbReference type="STRING" id="336988.NT96_00985"/>
<dbReference type="InterPro" id="IPR008915">
    <property type="entry name" value="Peptidase_M50"/>
</dbReference>
<dbReference type="Gene3D" id="2.30.42.10">
    <property type="match status" value="1"/>
</dbReference>
<feature type="transmembrane region" description="Helical" evidence="11">
    <location>
        <begin position="182"/>
        <end position="203"/>
    </location>
</feature>
<evidence type="ECO:0000259" key="12">
    <source>
        <dbReference type="Pfam" id="PF02163"/>
    </source>
</evidence>
<keyword evidence="10 11" id="KW-0472">Membrane</keyword>
<dbReference type="InterPro" id="IPR036034">
    <property type="entry name" value="PDZ_sf"/>
</dbReference>
<protein>
    <submittedName>
        <fullName evidence="14">Membrane-associated zinc metalloprotease</fullName>
    </submittedName>
</protein>
<dbReference type="PANTHER" id="PTHR42837:SF2">
    <property type="entry name" value="MEMBRANE METALLOPROTEASE ARASP2, CHLOROPLASTIC-RELATED"/>
    <property type="match status" value="1"/>
</dbReference>
<dbReference type="OrthoDB" id="9782003at2"/>